<organism evidence="1 2">
    <name type="scientific">Aetokthonos hydrillicola Thurmond2011</name>
    <dbReference type="NCBI Taxonomy" id="2712845"/>
    <lineage>
        <taxon>Bacteria</taxon>
        <taxon>Bacillati</taxon>
        <taxon>Cyanobacteriota</taxon>
        <taxon>Cyanophyceae</taxon>
        <taxon>Nostocales</taxon>
        <taxon>Hapalosiphonaceae</taxon>
        <taxon>Aetokthonos</taxon>
    </lineage>
</organism>
<dbReference type="InterPro" id="IPR017850">
    <property type="entry name" value="Alkaline_phosphatase_core_sf"/>
</dbReference>
<proteinExistence type="predicted"/>
<accession>A0AAP5IDC6</accession>
<evidence type="ECO:0000313" key="2">
    <source>
        <dbReference type="Proteomes" id="UP000667802"/>
    </source>
</evidence>
<reference evidence="2" key="1">
    <citation type="journal article" date="2021" name="Science">
        <title>Hunting the eagle killer: A cyanobacterial neurotoxin causes vacuolar myelinopathy.</title>
        <authorList>
            <person name="Breinlinger S."/>
            <person name="Phillips T.J."/>
            <person name="Haram B.N."/>
            <person name="Mares J."/>
            <person name="Martinez Yerena J.A."/>
            <person name="Hrouzek P."/>
            <person name="Sobotka R."/>
            <person name="Henderson W.M."/>
            <person name="Schmieder P."/>
            <person name="Williams S.M."/>
            <person name="Lauderdale J.D."/>
            <person name="Wilde H.D."/>
            <person name="Gerrin W."/>
            <person name="Kust A."/>
            <person name="Washington J.W."/>
            <person name="Wagner C."/>
            <person name="Geier B."/>
            <person name="Liebeke M."/>
            <person name="Enke H."/>
            <person name="Niedermeyer T.H.J."/>
            <person name="Wilde S.B."/>
        </authorList>
    </citation>
    <scope>NUCLEOTIDE SEQUENCE [LARGE SCALE GENOMIC DNA]</scope>
    <source>
        <strain evidence="2">Thurmond2011</strain>
    </source>
</reference>
<name>A0AAP5IDC6_9CYAN</name>
<dbReference type="RefSeq" id="WP_243902446.1">
    <property type="nucleotide sequence ID" value="NZ_CAWQFN010000161.1"/>
</dbReference>
<protein>
    <submittedName>
        <fullName evidence="1">Uncharacterized protein</fullName>
    </submittedName>
</protein>
<keyword evidence="2" id="KW-1185">Reference proteome</keyword>
<dbReference type="AlphaFoldDB" id="A0AAP5IDC6"/>
<dbReference type="SUPFAM" id="SSF53649">
    <property type="entry name" value="Alkaline phosphatase-like"/>
    <property type="match status" value="1"/>
</dbReference>
<comment type="caution">
    <text evidence="1">The sequence shown here is derived from an EMBL/GenBank/DDBJ whole genome shotgun (WGS) entry which is preliminary data.</text>
</comment>
<dbReference type="EMBL" id="JAALHA020000022">
    <property type="protein sequence ID" value="MDR9899174.1"/>
    <property type="molecule type" value="Genomic_DNA"/>
</dbReference>
<evidence type="ECO:0000313" key="1">
    <source>
        <dbReference type="EMBL" id="MDR9899174.1"/>
    </source>
</evidence>
<dbReference type="Proteomes" id="UP000667802">
    <property type="component" value="Unassembled WGS sequence"/>
</dbReference>
<sequence length="56" mass="6078">MHGSFSRADTFNTMVAIGPDFKQKYQDQSPTSNADVAPTVAKILNGTKIIFSGIIF</sequence>
<gene>
    <name evidence="1" type="ORF">G7B40_032120</name>
</gene>